<dbReference type="InterPro" id="IPR047021">
    <property type="entry name" value="REXO1/3/4-like"/>
</dbReference>
<dbReference type="AlphaFoldDB" id="A0A9J6CWY8"/>
<sequence length="200" mass="22799">MIVYCNGFSFTSIQSSNSPQGTKRQHTRFRLKNSFSFFFFFHTVQCYTSEGVELTRVTVVGWDLRPVYEKLVKPRGQILDYNTRFSGLTEEDMVGVKTNLRDVQAALLARFSADTILLGHSLDSDLRALRLIHETVVDTAAVFPHRRGLPYKRALRTLMAEHLSKIIQNGVDGHDSQEDAAACMELMLWKVRDDLKKGAR</sequence>
<dbReference type="PANTHER" id="PTHR12801">
    <property type="entry name" value="RNA EXONUCLEASE REXO1 / RECO3 FAMILY MEMBER-RELATED"/>
    <property type="match status" value="1"/>
</dbReference>
<comment type="caution">
    <text evidence="8">The sequence shown here is derived from an EMBL/GenBank/DDBJ whole genome shotgun (WGS) entry which is preliminary data.</text>
</comment>
<dbReference type="GO" id="GO:0003676">
    <property type="term" value="F:nucleic acid binding"/>
    <property type="evidence" value="ECO:0007669"/>
    <property type="project" value="InterPro"/>
</dbReference>
<dbReference type="PANTHER" id="PTHR12801:SF115">
    <property type="entry name" value="FI18136P1-RELATED"/>
    <property type="match status" value="1"/>
</dbReference>
<evidence type="ECO:0000313" key="8">
    <source>
        <dbReference type="EMBL" id="KAH7948596.1"/>
    </source>
</evidence>
<evidence type="ECO:0000256" key="6">
    <source>
        <dbReference type="ARBA" id="ARBA00023242"/>
    </source>
</evidence>
<dbReference type="InterPro" id="IPR036397">
    <property type="entry name" value="RNaseH_sf"/>
</dbReference>
<dbReference type="GO" id="GO:0005634">
    <property type="term" value="C:nucleus"/>
    <property type="evidence" value="ECO:0007669"/>
    <property type="project" value="UniProtKB-SubCell"/>
</dbReference>
<dbReference type="VEuPathDB" id="VectorBase:LOC119186219"/>
<organism evidence="8 9">
    <name type="scientific">Rhipicephalus microplus</name>
    <name type="common">Cattle tick</name>
    <name type="synonym">Boophilus microplus</name>
    <dbReference type="NCBI Taxonomy" id="6941"/>
    <lineage>
        <taxon>Eukaryota</taxon>
        <taxon>Metazoa</taxon>
        <taxon>Ecdysozoa</taxon>
        <taxon>Arthropoda</taxon>
        <taxon>Chelicerata</taxon>
        <taxon>Arachnida</taxon>
        <taxon>Acari</taxon>
        <taxon>Parasitiformes</taxon>
        <taxon>Ixodida</taxon>
        <taxon>Ixodoidea</taxon>
        <taxon>Ixodidae</taxon>
        <taxon>Rhipicephalinae</taxon>
        <taxon>Rhipicephalus</taxon>
        <taxon>Boophilus</taxon>
    </lineage>
</organism>
<proteinExistence type="inferred from homology"/>
<comment type="similarity">
    <text evidence="2">Belongs to the REXO1/REXO3 family.</text>
</comment>
<feature type="domain" description="Exonuclease" evidence="7">
    <location>
        <begin position="37"/>
        <end position="196"/>
    </location>
</feature>
<dbReference type="SMART" id="SM00479">
    <property type="entry name" value="EXOIII"/>
    <property type="match status" value="1"/>
</dbReference>
<accession>A0A9J6CWY8</accession>
<dbReference type="Proteomes" id="UP000821866">
    <property type="component" value="Unassembled WGS sequence"/>
</dbReference>
<dbReference type="InterPro" id="IPR013520">
    <property type="entry name" value="Ribonucl_H"/>
</dbReference>
<comment type="subcellular location">
    <subcellularLocation>
        <location evidence="1">Nucleus</location>
    </subcellularLocation>
</comment>
<keyword evidence="3" id="KW-0540">Nuclease</keyword>
<dbReference type="EMBL" id="JABSTU010005224">
    <property type="protein sequence ID" value="KAH7948596.1"/>
    <property type="molecule type" value="Genomic_DNA"/>
</dbReference>
<dbReference type="InterPro" id="IPR034922">
    <property type="entry name" value="REX1-like_exo"/>
</dbReference>
<dbReference type="Gene3D" id="3.30.420.10">
    <property type="entry name" value="Ribonuclease H-like superfamily/Ribonuclease H"/>
    <property type="match status" value="1"/>
</dbReference>
<reference evidence="8" key="1">
    <citation type="journal article" date="2020" name="Cell">
        <title>Large-Scale Comparative Analyses of Tick Genomes Elucidate Their Genetic Diversity and Vector Capacities.</title>
        <authorList>
            <consortium name="Tick Genome and Microbiome Consortium (TIGMIC)"/>
            <person name="Jia N."/>
            <person name="Wang J."/>
            <person name="Shi W."/>
            <person name="Du L."/>
            <person name="Sun Y."/>
            <person name="Zhan W."/>
            <person name="Jiang J.F."/>
            <person name="Wang Q."/>
            <person name="Zhang B."/>
            <person name="Ji P."/>
            <person name="Bell-Sakyi L."/>
            <person name="Cui X.M."/>
            <person name="Yuan T.T."/>
            <person name="Jiang B.G."/>
            <person name="Yang W.F."/>
            <person name="Lam T.T."/>
            <person name="Chang Q.C."/>
            <person name="Ding S.J."/>
            <person name="Wang X.J."/>
            <person name="Zhu J.G."/>
            <person name="Ruan X.D."/>
            <person name="Zhao L."/>
            <person name="Wei J.T."/>
            <person name="Ye R.Z."/>
            <person name="Que T.C."/>
            <person name="Du C.H."/>
            <person name="Zhou Y.H."/>
            <person name="Cheng J.X."/>
            <person name="Dai P.F."/>
            <person name="Guo W.B."/>
            <person name="Han X.H."/>
            <person name="Huang E.J."/>
            <person name="Li L.F."/>
            <person name="Wei W."/>
            <person name="Gao Y.C."/>
            <person name="Liu J.Z."/>
            <person name="Shao H.Z."/>
            <person name="Wang X."/>
            <person name="Wang C.C."/>
            <person name="Yang T.C."/>
            <person name="Huo Q.B."/>
            <person name="Li W."/>
            <person name="Chen H.Y."/>
            <person name="Chen S.E."/>
            <person name="Zhou L.G."/>
            <person name="Ni X.B."/>
            <person name="Tian J.H."/>
            <person name="Sheng Y."/>
            <person name="Liu T."/>
            <person name="Pan Y.S."/>
            <person name="Xia L.Y."/>
            <person name="Li J."/>
            <person name="Zhao F."/>
            <person name="Cao W.C."/>
        </authorList>
    </citation>
    <scope>NUCLEOTIDE SEQUENCE</scope>
    <source>
        <strain evidence="8">Rmic-2018</strain>
    </source>
</reference>
<dbReference type="SUPFAM" id="SSF53098">
    <property type="entry name" value="Ribonuclease H-like"/>
    <property type="match status" value="1"/>
</dbReference>
<keyword evidence="9" id="KW-1185">Reference proteome</keyword>
<keyword evidence="6" id="KW-0539">Nucleus</keyword>
<dbReference type="InterPro" id="IPR012337">
    <property type="entry name" value="RNaseH-like_sf"/>
</dbReference>
<evidence type="ECO:0000256" key="4">
    <source>
        <dbReference type="ARBA" id="ARBA00022801"/>
    </source>
</evidence>
<keyword evidence="5" id="KW-0269">Exonuclease</keyword>
<protein>
    <recommendedName>
        <fullName evidence="7">Exonuclease domain-containing protein</fullName>
    </recommendedName>
</protein>
<evidence type="ECO:0000256" key="5">
    <source>
        <dbReference type="ARBA" id="ARBA00022839"/>
    </source>
</evidence>
<evidence type="ECO:0000256" key="1">
    <source>
        <dbReference type="ARBA" id="ARBA00004123"/>
    </source>
</evidence>
<keyword evidence="4" id="KW-0378">Hydrolase</keyword>
<dbReference type="CDD" id="cd06145">
    <property type="entry name" value="REX1_like"/>
    <property type="match status" value="1"/>
</dbReference>
<dbReference type="GO" id="GO:0010629">
    <property type="term" value="P:negative regulation of gene expression"/>
    <property type="evidence" value="ECO:0007669"/>
    <property type="project" value="UniProtKB-ARBA"/>
</dbReference>
<evidence type="ECO:0000259" key="7">
    <source>
        <dbReference type="SMART" id="SM00479"/>
    </source>
</evidence>
<gene>
    <name evidence="8" type="ORF">HPB51_028472</name>
</gene>
<evidence type="ECO:0000256" key="2">
    <source>
        <dbReference type="ARBA" id="ARBA00006357"/>
    </source>
</evidence>
<evidence type="ECO:0000313" key="9">
    <source>
        <dbReference type="Proteomes" id="UP000821866"/>
    </source>
</evidence>
<dbReference type="FunFam" id="3.30.420.10:FF:000031">
    <property type="entry name" value="RNA exonuclease 1"/>
    <property type="match status" value="1"/>
</dbReference>
<reference evidence="8" key="2">
    <citation type="submission" date="2021-09" db="EMBL/GenBank/DDBJ databases">
        <authorList>
            <person name="Jia N."/>
            <person name="Wang J."/>
            <person name="Shi W."/>
            <person name="Du L."/>
            <person name="Sun Y."/>
            <person name="Zhan W."/>
            <person name="Jiang J."/>
            <person name="Wang Q."/>
            <person name="Zhang B."/>
            <person name="Ji P."/>
            <person name="Sakyi L.B."/>
            <person name="Cui X."/>
            <person name="Yuan T."/>
            <person name="Jiang B."/>
            <person name="Yang W."/>
            <person name="Lam T.T.-Y."/>
            <person name="Chang Q."/>
            <person name="Ding S."/>
            <person name="Wang X."/>
            <person name="Zhu J."/>
            <person name="Ruan X."/>
            <person name="Zhao L."/>
            <person name="Wei J."/>
            <person name="Que T."/>
            <person name="Du C."/>
            <person name="Cheng J."/>
            <person name="Dai P."/>
            <person name="Han X."/>
            <person name="Huang E."/>
            <person name="Gao Y."/>
            <person name="Liu J."/>
            <person name="Shao H."/>
            <person name="Ye R."/>
            <person name="Li L."/>
            <person name="Wei W."/>
            <person name="Wang X."/>
            <person name="Wang C."/>
            <person name="Huo Q."/>
            <person name="Li W."/>
            <person name="Guo W."/>
            <person name="Chen H."/>
            <person name="Chen S."/>
            <person name="Zhou L."/>
            <person name="Zhou L."/>
            <person name="Ni X."/>
            <person name="Tian J."/>
            <person name="Zhou Y."/>
            <person name="Sheng Y."/>
            <person name="Liu T."/>
            <person name="Pan Y."/>
            <person name="Xia L."/>
            <person name="Li J."/>
            <person name="Zhao F."/>
            <person name="Cao W."/>
        </authorList>
    </citation>
    <scope>NUCLEOTIDE SEQUENCE</scope>
    <source>
        <strain evidence="8">Rmic-2018</strain>
        <tissue evidence="8">Larvae</tissue>
    </source>
</reference>
<dbReference type="GO" id="GO:0004527">
    <property type="term" value="F:exonuclease activity"/>
    <property type="evidence" value="ECO:0007669"/>
    <property type="project" value="UniProtKB-KW"/>
</dbReference>
<evidence type="ECO:0000256" key="3">
    <source>
        <dbReference type="ARBA" id="ARBA00022722"/>
    </source>
</evidence>
<name>A0A9J6CWY8_RHIMP</name>